<comment type="similarity">
    <text evidence="1">Belongs to the arylamine N-acetyltransferase family.</text>
</comment>
<keyword evidence="3" id="KW-1185">Reference proteome</keyword>
<dbReference type="Proteomes" id="UP000307440">
    <property type="component" value="Unassembled WGS sequence"/>
</dbReference>
<dbReference type="Gene3D" id="3.30.2140.20">
    <property type="match status" value="1"/>
</dbReference>
<dbReference type="STRING" id="230819.A0A5C3KTG3"/>
<dbReference type="InterPro" id="IPR038765">
    <property type="entry name" value="Papain-like_cys_pep_sf"/>
</dbReference>
<protein>
    <submittedName>
        <fullName evidence="2">Arylamine N-acetyltransferase 1</fullName>
    </submittedName>
</protein>
<evidence type="ECO:0000313" key="2">
    <source>
        <dbReference type="EMBL" id="TFK23881.1"/>
    </source>
</evidence>
<gene>
    <name evidence="2" type="ORF">FA15DRAFT_670084</name>
</gene>
<keyword evidence="2" id="KW-0808">Transferase</keyword>
<sequence>MPSYLQNQARIKQIPSFYTPSQVARYLAIIKFEPTISTDDVTSQFQTSAENLERVVHGHLLTFPWENTAMHYTHNHNMDISPDGLYRRFIDEGKGSYCFGQNTLLLGILRGLGYRAYSGAARVNANFQHPEKEPDYTFLTHMVVFVQPGSESRETLVVDVGFGAYGLVRPIPLSESQDSWVYGAFSTEAHRLTRTLPFNSSLDASGQKKWNLEIGSVSEDGVPQHDKPWKLMYSFTEEEFSLRDYEDANVVVSHNPRPNFFSENVLAVKYIRDEKSRKQGDMSRVTLLGKEVRRIGWAGSEVLCMLETELDRLDALKRYFGIDIPREDIANIQGRHLALPL</sequence>
<evidence type="ECO:0000256" key="1">
    <source>
        <dbReference type="ARBA" id="ARBA00006547"/>
    </source>
</evidence>
<dbReference type="PANTHER" id="PTHR11786:SF0">
    <property type="entry name" value="ARYLAMINE N-ACETYLTRANSFERASE 4-RELATED"/>
    <property type="match status" value="1"/>
</dbReference>
<proteinExistence type="inferred from homology"/>
<dbReference type="Pfam" id="PF00797">
    <property type="entry name" value="Acetyltransf_2"/>
    <property type="match status" value="1"/>
</dbReference>
<dbReference type="InterPro" id="IPR053710">
    <property type="entry name" value="Arylamine_NAT_domain_sf"/>
</dbReference>
<organism evidence="2 3">
    <name type="scientific">Coprinopsis marcescibilis</name>
    <name type="common">Agaric fungus</name>
    <name type="synonym">Psathyrella marcescibilis</name>
    <dbReference type="NCBI Taxonomy" id="230819"/>
    <lineage>
        <taxon>Eukaryota</taxon>
        <taxon>Fungi</taxon>
        <taxon>Dikarya</taxon>
        <taxon>Basidiomycota</taxon>
        <taxon>Agaricomycotina</taxon>
        <taxon>Agaricomycetes</taxon>
        <taxon>Agaricomycetidae</taxon>
        <taxon>Agaricales</taxon>
        <taxon>Agaricineae</taxon>
        <taxon>Psathyrellaceae</taxon>
        <taxon>Coprinopsis</taxon>
    </lineage>
</organism>
<evidence type="ECO:0000313" key="3">
    <source>
        <dbReference type="Proteomes" id="UP000307440"/>
    </source>
</evidence>
<accession>A0A5C3KTG3</accession>
<dbReference type="EMBL" id="ML210210">
    <property type="protein sequence ID" value="TFK23881.1"/>
    <property type="molecule type" value="Genomic_DNA"/>
</dbReference>
<dbReference type="GO" id="GO:0016407">
    <property type="term" value="F:acetyltransferase activity"/>
    <property type="evidence" value="ECO:0007669"/>
    <property type="project" value="InterPro"/>
</dbReference>
<reference evidence="2 3" key="1">
    <citation type="journal article" date="2019" name="Nat. Ecol. Evol.">
        <title>Megaphylogeny resolves global patterns of mushroom evolution.</title>
        <authorList>
            <person name="Varga T."/>
            <person name="Krizsan K."/>
            <person name="Foldi C."/>
            <person name="Dima B."/>
            <person name="Sanchez-Garcia M."/>
            <person name="Sanchez-Ramirez S."/>
            <person name="Szollosi G.J."/>
            <person name="Szarkandi J.G."/>
            <person name="Papp V."/>
            <person name="Albert L."/>
            <person name="Andreopoulos W."/>
            <person name="Angelini C."/>
            <person name="Antonin V."/>
            <person name="Barry K.W."/>
            <person name="Bougher N.L."/>
            <person name="Buchanan P."/>
            <person name="Buyck B."/>
            <person name="Bense V."/>
            <person name="Catcheside P."/>
            <person name="Chovatia M."/>
            <person name="Cooper J."/>
            <person name="Damon W."/>
            <person name="Desjardin D."/>
            <person name="Finy P."/>
            <person name="Geml J."/>
            <person name="Haridas S."/>
            <person name="Hughes K."/>
            <person name="Justo A."/>
            <person name="Karasinski D."/>
            <person name="Kautmanova I."/>
            <person name="Kiss B."/>
            <person name="Kocsube S."/>
            <person name="Kotiranta H."/>
            <person name="LaButti K.M."/>
            <person name="Lechner B.E."/>
            <person name="Liimatainen K."/>
            <person name="Lipzen A."/>
            <person name="Lukacs Z."/>
            <person name="Mihaltcheva S."/>
            <person name="Morgado L.N."/>
            <person name="Niskanen T."/>
            <person name="Noordeloos M.E."/>
            <person name="Ohm R.A."/>
            <person name="Ortiz-Santana B."/>
            <person name="Ovrebo C."/>
            <person name="Racz N."/>
            <person name="Riley R."/>
            <person name="Savchenko A."/>
            <person name="Shiryaev A."/>
            <person name="Soop K."/>
            <person name="Spirin V."/>
            <person name="Szebenyi C."/>
            <person name="Tomsovsky M."/>
            <person name="Tulloss R.E."/>
            <person name="Uehling J."/>
            <person name="Grigoriev I.V."/>
            <person name="Vagvolgyi C."/>
            <person name="Papp T."/>
            <person name="Martin F.M."/>
            <person name="Miettinen O."/>
            <person name="Hibbett D.S."/>
            <person name="Nagy L.G."/>
        </authorList>
    </citation>
    <scope>NUCLEOTIDE SEQUENCE [LARGE SCALE GENOMIC DNA]</scope>
    <source>
        <strain evidence="2 3">CBS 121175</strain>
    </source>
</reference>
<dbReference type="SUPFAM" id="SSF54001">
    <property type="entry name" value="Cysteine proteinases"/>
    <property type="match status" value="1"/>
</dbReference>
<dbReference type="InterPro" id="IPR001447">
    <property type="entry name" value="Arylamine_N-AcTrfase"/>
</dbReference>
<dbReference type="OrthoDB" id="10260017at2759"/>
<name>A0A5C3KTG3_COPMA</name>
<dbReference type="PANTHER" id="PTHR11786">
    <property type="entry name" value="N-HYDROXYARYLAMINE O-ACETYLTRANSFERASE"/>
    <property type="match status" value="1"/>
</dbReference>
<dbReference type="AlphaFoldDB" id="A0A5C3KTG3"/>